<dbReference type="SUPFAM" id="SSF50129">
    <property type="entry name" value="GroES-like"/>
    <property type="match status" value="1"/>
</dbReference>
<dbReference type="Gene3D" id="3.90.180.10">
    <property type="entry name" value="Medium-chain alcohol dehydrogenases, catalytic domain"/>
    <property type="match status" value="1"/>
</dbReference>
<dbReference type="GO" id="GO:0016651">
    <property type="term" value="F:oxidoreductase activity, acting on NAD(P)H"/>
    <property type="evidence" value="ECO:0007669"/>
    <property type="project" value="TreeGrafter"/>
</dbReference>
<dbReference type="EMBL" id="LQBP01000002">
    <property type="protein sequence ID" value="KUJ81361.1"/>
    <property type="molecule type" value="Genomic_DNA"/>
</dbReference>
<dbReference type="GO" id="GO:0070402">
    <property type="term" value="F:NADPH binding"/>
    <property type="evidence" value="ECO:0007669"/>
    <property type="project" value="TreeGrafter"/>
</dbReference>
<proteinExistence type="predicted"/>
<feature type="domain" description="Alcohol dehydrogenase-like N-terminal" evidence="3">
    <location>
        <begin position="31"/>
        <end position="115"/>
    </location>
</feature>
<evidence type="ECO:0000313" key="4">
    <source>
        <dbReference type="EMBL" id="KUJ81361.1"/>
    </source>
</evidence>
<dbReference type="AlphaFoldDB" id="A0A0X3U286"/>
<dbReference type="PANTHER" id="PTHR48106">
    <property type="entry name" value="QUINONE OXIDOREDUCTASE PIG3-RELATED"/>
    <property type="match status" value="1"/>
</dbReference>
<dbReference type="InterPro" id="IPR013154">
    <property type="entry name" value="ADH-like_N"/>
</dbReference>
<dbReference type="RefSeq" id="WP_068333859.1">
    <property type="nucleotide sequence ID" value="NZ_LQBP01000002.1"/>
</dbReference>
<dbReference type="Pfam" id="PF08240">
    <property type="entry name" value="ADH_N"/>
    <property type="match status" value="1"/>
</dbReference>
<dbReference type="STRING" id="1685378.AVO44_05800"/>
<evidence type="ECO:0000256" key="2">
    <source>
        <dbReference type="ARBA" id="ARBA00023002"/>
    </source>
</evidence>
<gene>
    <name evidence="4" type="ORF">AVO44_05800</name>
</gene>
<evidence type="ECO:0000256" key="1">
    <source>
        <dbReference type="ARBA" id="ARBA00022857"/>
    </source>
</evidence>
<keyword evidence="5" id="KW-1185">Reference proteome</keyword>
<evidence type="ECO:0000259" key="3">
    <source>
        <dbReference type="Pfam" id="PF08240"/>
    </source>
</evidence>
<organism evidence="4 5">
    <name type="scientific">Ruegeria profundi</name>
    <dbReference type="NCBI Taxonomy" id="1685378"/>
    <lineage>
        <taxon>Bacteria</taxon>
        <taxon>Pseudomonadati</taxon>
        <taxon>Pseudomonadota</taxon>
        <taxon>Alphaproteobacteria</taxon>
        <taxon>Rhodobacterales</taxon>
        <taxon>Roseobacteraceae</taxon>
        <taxon>Ruegeria</taxon>
    </lineage>
</organism>
<evidence type="ECO:0000313" key="5">
    <source>
        <dbReference type="Proteomes" id="UP000053690"/>
    </source>
</evidence>
<dbReference type="InterPro" id="IPR011032">
    <property type="entry name" value="GroES-like_sf"/>
</dbReference>
<accession>A0A0X3U286</accession>
<reference evidence="5" key="1">
    <citation type="submission" date="2015-12" db="EMBL/GenBank/DDBJ databases">
        <authorList>
            <person name="Zhang G."/>
            <person name="Stingl U."/>
        </authorList>
    </citation>
    <scope>NUCLEOTIDE SEQUENCE [LARGE SCALE GENOMIC DNA]</scope>
    <source>
        <strain evidence="5">ZGT108</strain>
    </source>
</reference>
<keyword evidence="2" id="KW-0560">Oxidoreductase</keyword>
<keyword evidence="1" id="KW-0521">NADP</keyword>
<sequence>MTDQMKAAIAIEPGEADVLQILDVAKPIPTENEIRIRVRSFALNKAEAYNRRGNHGAFSGKWALGIEAAGIVDHDPLGQFDKGQKVVTAMGGMMFDRHGSYAEYITVKRQNVIAIDSPIDLQTLAGCVANI</sequence>
<name>A0A0X3U286_9RHOB</name>
<protein>
    <recommendedName>
        <fullName evidence="3">Alcohol dehydrogenase-like N-terminal domain-containing protein</fullName>
    </recommendedName>
</protein>
<comment type="caution">
    <text evidence="4">The sequence shown here is derived from an EMBL/GenBank/DDBJ whole genome shotgun (WGS) entry which is preliminary data.</text>
</comment>
<dbReference type="Proteomes" id="UP000053690">
    <property type="component" value="Unassembled WGS sequence"/>
</dbReference>
<dbReference type="OrthoDB" id="4190732at2"/>